<feature type="signal peptide" evidence="2">
    <location>
        <begin position="1"/>
        <end position="26"/>
    </location>
</feature>
<keyword evidence="2" id="KW-0732">Signal</keyword>
<dbReference type="Proteomes" id="UP001144205">
    <property type="component" value="Unassembled WGS sequence"/>
</dbReference>
<dbReference type="PANTHER" id="PTHR30469:SF15">
    <property type="entry name" value="HLYD FAMILY OF SECRETION PROTEINS"/>
    <property type="match status" value="1"/>
</dbReference>
<dbReference type="Gene3D" id="1.10.287.470">
    <property type="entry name" value="Helix hairpin bin"/>
    <property type="match status" value="2"/>
</dbReference>
<dbReference type="Pfam" id="PF25917">
    <property type="entry name" value="BSH_RND"/>
    <property type="match status" value="1"/>
</dbReference>
<dbReference type="InterPro" id="IPR006143">
    <property type="entry name" value="RND_pump_MFP"/>
</dbReference>
<evidence type="ECO:0000256" key="1">
    <source>
        <dbReference type="ARBA" id="ARBA00009477"/>
    </source>
</evidence>
<dbReference type="NCBIfam" id="TIGR01730">
    <property type="entry name" value="RND_mfp"/>
    <property type="match status" value="1"/>
</dbReference>
<feature type="chain" id="PRO_5045630617" evidence="2">
    <location>
        <begin position="27"/>
        <end position="385"/>
    </location>
</feature>
<dbReference type="Pfam" id="PF25954">
    <property type="entry name" value="Beta-barrel_RND_2"/>
    <property type="match status" value="1"/>
</dbReference>
<gene>
    <name evidence="5" type="ORF">STA1M1_13610</name>
</gene>
<keyword evidence="6" id="KW-1185">Reference proteome</keyword>
<organism evidence="5 6">
    <name type="scientific">Sinisalibacter aestuarii</name>
    <dbReference type="NCBI Taxonomy" id="2949426"/>
    <lineage>
        <taxon>Bacteria</taxon>
        <taxon>Pseudomonadati</taxon>
        <taxon>Pseudomonadota</taxon>
        <taxon>Alphaproteobacteria</taxon>
        <taxon>Rhodobacterales</taxon>
        <taxon>Roseobacteraceae</taxon>
        <taxon>Sinisalibacter</taxon>
    </lineage>
</organism>
<dbReference type="InterPro" id="IPR058625">
    <property type="entry name" value="MdtA-like_BSH"/>
</dbReference>
<comment type="similarity">
    <text evidence="1">Belongs to the membrane fusion protein (MFP) (TC 8.A.1) family.</text>
</comment>
<dbReference type="RefSeq" id="WP_281841480.1">
    <property type="nucleotide sequence ID" value="NZ_BROH01000003.1"/>
</dbReference>
<evidence type="ECO:0000259" key="3">
    <source>
        <dbReference type="Pfam" id="PF25917"/>
    </source>
</evidence>
<dbReference type="InterPro" id="IPR058792">
    <property type="entry name" value="Beta-barrel_RND_2"/>
</dbReference>
<evidence type="ECO:0000313" key="5">
    <source>
        <dbReference type="EMBL" id="GKY87492.1"/>
    </source>
</evidence>
<protein>
    <submittedName>
        <fullName evidence="5">RND transporter</fullName>
    </submittedName>
</protein>
<proteinExistence type="inferred from homology"/>
<feature type="domain" description="Multidrug resistance protein MdtA-like barrel-sandwich hybrid" evidence="3">
    <location>
        <begin position="62"/>
        <end position="227"/>
    </location>
</feature>
<evidence type="ECO:0000313" key="6">
    <source>
        <dbReference type="Proteomes" id="UP001144205"/>
    </source>
</evidence>
<dbReference type="SUPFAM" id="SSF111369">
    <property type="entry name" value="HlyD-like secretion proteins"/>
    <property type="match status" value="2"/>
</dbReference>
<dbReference type="Gene3D" id="2.40.30.170">
    <property type="match status" value="1"/>
</dbReference>
<reference evidence="5" key="1">
    <citation type="journal article" date="2023" name="Int. J. Syst. Evol. Microbiol.">
        <title>Sinisalibacter aestuarii sp. nov., isolated from estuarine sediment of the Arakawa River.</title>
        <authorList>
            <person name="Arafat S.T."/>
            <person name="Hirano S."/>
            <person name="Sato A."/>
            <person name="Takeuchi K."/>
            <person name="Yasuda T."/>
            <person name="Terahara T."/>
            <person name="Hamada M."/>
            <person name="Kobayashi T."/>
        </authorList>
    </citation>
    <scope>NUCLEOTIDE SEQUENCE</scope>
    <source>
        <strain evidence="5">B-399</strain>
    </source>
</reference>
<sequence length="385" mass="40020">MGNHVRIAVGLFAASLLGAFSGAALAQSHAPASSGGYQTAPVMITQLGGSAIVGGTVIPFKEVTLSAQVPGRVIFLAGAEGHRAAEGEVLVQIDDADLQARRRAAVSQVYQAEAALRNSYMQYNRELYSPRVNSISGFPGMGIPATFDQFFTRGFSSAMGQSSPGLERQADLYAQGVGVDQASSGLTQAQANLESIDATLNDFRASAAFDGIVMRKHVEVGDTVQPGMPLIDFAFIDYLRIEADVPVRLAAGLSEGMLVPARLDSGGGPVEARVAQIYPVADPKRHTVTVKFDLPLGTRGGPGMYAEVTVPDASVPTQAQTSVPAEALVWRGSLPSVFVLENGAPSLRVVRVGYPLADGSISVVSGLSGGETVILSPPSSLVSGH</sequence>
<comment type="caution">
    <text evidence="5">The sequence shown here is derived from an EMBL/GenBank/DDBJ whole genome shotgun (WGS) entry which is preliminary data.</text>
</comment>
<accession>A0ABQ5LR58</accession>
<dbReference type="Gene3D" id="2.40.50.100">
    <property type="match status" value="2"/>
</dbReference>
<name>A0ABQ5LR58_9RHOB</name>
<evidence type="ECO:0000259" key="4">
    <source>
        <dbReference type="Pfam" id="PF25954"/>
    </source>
</evidence>
<dbReference type="PANTHER" id="PTHR30469">
    <property type="entry name" value="MULTIDRUG RESISTANCE PROTEIN MDTA"/>
    <property type="match status" value="1"/>
</dbReference>
<dbReference type="Gene3D" id="2.40.420.20">
    <property type="match status" value="1"/>
</dbReference>
<dbReference type="EMBL" id="BROH01000003">
    <property type="protein sequence ID" value="GKY87492.1"/>
    <property type="molecule type" value="Genomic_DNA"/>
</dbReference>
<feature type="domain" description="CusB-like beta-barrel" evidence="4">
    <location>
        <begin position="241"/>
        <end position="311"/>
    </location>
</feature>
<evidence type="ECO:0000256" key="2">
    <source>
        <dbReference type="SAM" id="SignalP"/>
    </source>
</evidence>